<evidence type="ECO:0000256" key="4">
    <source>
        <dbReference type="ARBA" id="ARBA00022764"/>
    </source>
</evidence>
<feature type="chain" id="PRO_5042477696" evidence="6">
    <location>
        <begin position="27"/>
        <end position="246"/>
    </location>
</feature>
<evidence type="ECO:0000313" key="9">
    <source>
        <dbReference type="EMBL" id="MDX6032419.1"/>
    </source>
</evidence>
<proteinExistence type="inferred from homology"/>
<feature type="domain" description="Pili assembly chaperone N-terminal" evidence="7">
    <location>
        <begin position="28"/>
        <end position="151"/>
    </location>
</feature>
<evidence type="ECO:0000256" key="1">
    <source>
        <dbReference type="ARBA" id="ARBA00004418"/>
    </source>
</evidence>
<dbReference type="InterPro" id="IPR001829">
    <property type="entry name" value="Pili_assmbl_chaperone_bac"/>
</dbReference>
<dbReference type="PANTHER" id="PTHR30251:SF7">
    <property type="entry name" value="FIMBRIAE CHAPARONE"/>
    <property type="match status" value="1"/>
</dbReference>
<dbReference type="Gene3D" id="2.60.40.10">
    <property type="entry name" value="Immunoglobulins"/>
    <property type="match status" value="2"/>
</dbReference>
<keyword evidence="11" id="KW-1185">Reference proteome</keyword>
<protein>
    <submittedName>
        <fullName evidence="9">Fimbrial assembly chaperone</fullName>
    </submittedName>
</protein>
<gene>
    <name evidence="10" type="ORF">SIK69_12500</name>
    <name evidence="9" type="ORF">SIL20_12965</name>
</gene>
<dbReference type="PANTHER" id="PTHR30251">
    <property type="entry name" value="PILUS ASSEMBLY CHAPERONE"/>
    <property type="match status" value="1"/>
</dbReference>
<dbReference type="AlphaFoldDB" id="A0AAJ2S209"/>
<dbReference type="GO" id="GO:0071555">
    <property type="term" value="P:cell wall organization"/>
    <property type="evidence" value="ECO:0007669"/>
    <property type="project" value="InterPro"/>
</dbReference>
<feature type="signal peptide" evidence="6">
    <location>
        <begin position="1"/>
        <end position="26"/>
    </location>
</feature>
<reference evidence="9 11" key="1">
    <citation type="submission" date="2023-11" db="EMBL/GenBank/DDBJ databases">
        <title>Scandinavium wanjuensis sp. nov., isolated from lettuce South Korea.</title>
        <authorList>
            <person name="Park J."/>
            <person name="Park S."/>
            <person name="Oh K.K."/>
            <person name="Cho G.S."/>
            <person name="Franz C.M.A.P."/>
        </authorList>
    </citation>
    <scope>NUCLEOTIDE SEQUENCE</scope>
    <source>
        <strain evidence="9">V105_12</strain>
        <strain evidence="10 11">V105_6</strain>
    </source>
</reference>
<dbReference type="SUPFAM" id="SSF49584">
    <property type="entry name" value="Periplasmic chaperone C-domain"/>
    <property type="match status" value="1"/>
</dbReference>
<evidence type="ECO:0000256" key="6">
    <source>
        <dbReference type="SAM" id="SignalP"/>
    </source>
</evidence>
<keyword evidence="3 6" id="KW-0732">Signal</keyword>
<accession>A0AAJ2S209</accession>
<dbReference type="Proteomes" id="UP001282336">
    <property type="component" value="Unassembled WGS sequence"/>
</dbReference>
<organism evidence="9 12">
    <name type="scientific">Scandinavium lactucae</name>
    <dbReference type="NCBI Taxonomy" id="3095028"/>
    <lineage>
        <taxon>Bacteria</taxon>
        <taxon>Pseudomonadati</taxon>
        <taxon>Pseudomonadota</taxon>
        <taxon>Gammaproteobacteria</taxon>
        <taxon>Enterobacterales</taxon>
        <taxon>Enterobacteriaceae</taxon>
        <taxon>Scandinavium</taxon>
    </lineage>
</organism>
<dbReference type="InterPro" id="IPR016147">
    <property type="entry name" value="Pili_assmbl_chaperone_N"/>
</dbReference>
<evidence type="ECO:0000256" key="3">
    <source>
        <dbReference type="ARBA" id="ARBA00022729"/>
    </source>
</evidence>
<comment type="caution">
    <text evidence="9">The sequence shown here is derived from an EMBL/GenBank/DDBJ whole genome shotgun (WGS) entry which is preliminary data.</text>
</comment>
<dbReference type="InterPro" id="IPR050643">
    <property type="entry name" value="Periplasmic_pilus_chap"/>
</dbReference>
<dbReference type="Pfam" id="PF00345">
    <property type="entry name" value="PapD_N"/>
    <property type="match status" value="1"/>
</dbReference>
<dbReference type="Pfam" id="PF02753">
    <property type="entry name" value="PapD_C"/>
    <property type="match status" value="1"/>
</dbReference>
<dbReference type="SUPFAM" id="SSF49354">
    <property type="entry name" value="PapD-like"/>
    <property type="match status" value="1"/>
</dbReference>
<sequence length="246" mass="27263">MRNYRWWSVFSKACVGLVLSTTTASAAVNIDRTRLIFASADQVQSLNLSNDSATPMLIQAWTDNGDPNASPDTSHTPLVVIPPVFRMLPGELRSLRLMLSSRQGLATDRESQFWLNIYQIPPNTRPAEDGTRKVILPLRLRLKVFIRPAGLAAPQERDEQQLRFIVDGSTLRIENPTPWFMSLSVQPGRQKAIGGLMVAPKATLAVPLNRALNAGEKVSYEVITDSGNTRSYRVSPPKGIQGKQEQ</sequence>
<dbReference type="EMBL" id="JAWXRD010000030">
    <property type="protein sequence ID" value="MDX6041006.1"/>
    <property type="molecule type" value="Genomic_DNA"/>
</dbReference>
<keyword evidence="5" id="KW-0143">Chaperone</keyword>
<comment type="subcellular location">
    <subcellularLocation>
        <location evidence="1">Periplasm</location>
    </subcellularLocation>
</comment>
<name>A0AAJ2S209_9ENTR</name>
<dbReference type="InterPro" id="IPR008962">
    <property type="entry name" value="PapD-like_sf"/>
</dbReference>
<evidence type="ECO:0000256" key="2">
    <source>
        <dbReference type="ARBA" id="ARBA00007399"/>
    </source>
</evidence>
<dbReference type="NCBIfam" id="NF011782">
    <property type="entry name" value="PRK15246.1"/>
    <property type="match status" value="1"/>
</dbReference>
<dbReference type="EMBL" id="JAWXRC010000026">
    <property type="protein sequence ID" value="MDX6032419.1"/>
    <property type="molecule type" value="Genomic_DNA"/>
</dbReference>
<keyword evidence="4" id="KW-0574">Periplasm</keyword>
<dbReference type="PRINTS" id="PR00969">
    <property type="entry name" value="CHAPERONPILI"/>
</dbReference>
<evidence type="ECO:0000313" key="11">
    <source>
        <dbReference type="Proteomes" id="UP001275664"/>
    </source>
</evidence>
<evidence type="ECO:0000256" key="5">
    <source>
        <dbReference type="ARBA" id="ARBA00023186"/>
    </source>
</evidence>
<dbReference type="InterPro" id="IPR016148">
    <property type="entry name" value="Pili_assmbl_chaperone_C"/>
</dbReference>
<evidence type="ECO:0000259" key="7">
    <source>
        <dbReference type="Pfam" id="PF00345"/>
    </source>
</evidence>
<dbReference type="Proteomes" id="UP001275664">
    <property type="component" value="Unassembled WGS sequence"/>
</dbReference>
<dbReference type="GO" id="GO:0030288">
    <property type="term" value="C:outer membrane-bounded periplasmic space"/>
    <property type="evidence" value="ECO:0007669"/>
    <property type="project" value="InterPro"/>
</dbReference>
<feature type="domain" description="Pili assembly chaperone C-terminal" evidence="8">
    <location>
        <begin position="173"/>
        <end position="230"/>
    </location>
</feature>
<dbReference type="InterPro" id="IPR013783">
    <property type="entry name" value="Ig-like_fold"/>
</dbReference>
<comment type="similarity">
    <text evidence="2">Belongs to the periplasmic pilus chaperone family.</text>
</comment>
<evidence type="ECO:0000313" key="12">
    <source>
        <dbReference type="Proteomes" id="UP001282336"/>
    </source>
</evidence>
<evidence type="ECO:0000259" key="8">
    <source>
        <dbReference type="Pfam" id="PF02753"/>
    </source>
</evidence>
<dbReference type="RefSeq" id="WP_319628940.1">
    <property type="nucleotide sequence ID" value="NZ_JAWXRB010000044.1"/>
</dbReference>
<evidence type="ECO:0000313" key="10">
    <source>
        <dbReference type="EMBL" id="MDX6041006.1"/>
    </source>
</evidence>
<dbReference type="InterPro" id="IPR036316">
    <property type="entry name" value="Pili_assmbl_chap_C_dom_sf"/>
</dbReference>